<protein>
    <submittedName>
        <fullName evidence="6">Alkaline-phosphatase-like protein</fullName>
    </submittedName>
</protein>
<dbReference type="CDD" id="cd16031">
    <property type="entry name" value="G6S_like"/>
    <property type="match status" value="1"/>
</dbReference>
<keyword evidence="7" id="KW-1185">Reference proteome</keyword>
<feature type="domain" description="Sulfatase N-terminal" evidence="5">
    <location>
        <begin position="6"/>
        <end position="384"/>
    </location>
</feature>
<evidence type="ECO:0000256" key="4">
    <source>
        <dbReference type="ARBA" id="ARBA00023180"/>
    </source>
</evidence>
<keyword evidence="3" id="KW-0378">Hydrolase</keyword>
<gene>
    <name evidence="6" type="ORF">BDV96DRAFT_643666</name>
</gene>
<dbReference type="PROSITE" id="PS00523">
    <property type="entry name" value="SULFATASE_1"/>
    <property type="match status" value="1"/>
</dbReference>
<dbReference type="PANTHER" id="PTHR43108:SF6">
    <property type="entry name" value="N-SULPHOGLUCOSAMINE SULPHOHYDROLASE"/>
    <property type="match status" value="1"/>
</dbReference>
<proteinExistence type="inferred from homology"/>
<dbReference type="InterPro" id="IPR000917">
    <property type="entry name" value="Sulfatase_N"/>
</dbReference>
<dbReference type="InterPro" id="IPR024607">
    <property type="entry name" value="Sulfatase_CS"/>
</dbReference>
<dbReference type="GO" id="GO:0016787">
    <property type="term" value="F:hydrolase activity"/>
    <property type="evidence" value="ECO:0007669"/>
    <property type="project" value="UniProtKB-KW"/>
</dbReference>
<dbReference type="SUPFAM" id="SSF53649">
    <property type="entry name" value="Alkaline phosphatase-like"/>
    <property type="match status" value="1"/>
</dbReference>
<comment type="similarity">
    <text evidence="1">Belongs to the sulfatase family.</text>
</comment>
<dbReference type="EMBL" id="ML977317">
    <property type="protein sequence ID" value="KAF2118420.1"/>
    <property type="molecule type" value="Genomic_DNA"/>
</dbReference>
<evidence type="ECO:0000256" key="2">
    <source>
        <dbReference type="ARBA" id="ARBA00022729"/>
    </source>
</evidence>
<keyword evidence="2" id="KW-0732">Signal</keyword>
<dbReference type="InterPro" id="IPR017850">
    <property type="entry name" value="Alkaline_phosphatase_core_sf"/>
</dbReference>
<organism evidence="6 7">
    <name type="scientific">Lophiotrema nucula</name>
    <dbReference type="NCBI Taxonomy" id="690887"/>
    <lineage>
        <taxon>Eukaryota</taxon>
        <taxon>Fungi</taxon>
        <taxon>Dikarya</taxon>
        <taxon>Ascomycota</taxon>
        <taxon>Pezizomycotina</taxon>
        <taxon>Dothideomycetes</taxon>
        <taxon>Pleosporomycetidae</taxon>
        <taxon>Pleosporales</taxon>
        <taxon>Lophiotremataceae</taxon>
        <taxon>Lophiotrema</taxon>
    </lineage>
</organism>
<reference evidence="6" key="1">
    <citation type="journal article" date="2020" name="Stud. Mycol.">
        <title>101 Dothideomycetes genomes: a test case for predicting lifestyles and emergence of pathogens.</title>
        <authorList>
            <person name="Haridas S."/>
            <person name="Albert R."/>
            <person name="Binder M."/>
            <person name="Bloem J."/>
            <person name="Labutti K."/>
            <person name="Salamov A."/>
            <person name="Andreopoulos B."/>
            <person name="Baker S."/>
            <person name="Barry K."/>
            <person name="Bills G."/>
            <person name="Bluhm B."/>
            <person name="Cannon C."/>
            <person name="Castanera R."/>
            <person name="Culley D."/>
            <person name="Daum C."/>
            <person name="Ezra D."/>
            <person name="Gonzalez J."/>
            <person name="Henrissat B."/>
            <person name="Kuo A."/>
            <person name="Liang C."/>
            <person name="Lipzen A."/>
            <person name="Lutzoni F."/>
            <person name="Magnuson J."/>
            <person name="Mondo S."/>
            <person name="Nolan M."/>
            <person name="Ohm R."/>
            <person name="Pangilinan J."/>
            <person name="Park H.-J."/>
            <person name="Ramirez L."/>
            <person name="Alfaro M."/>
            <person name="Sun H."/>
            <person name="Tritt A."/>
            <person name="Yoshinaga Y."/>
            <person name="Zwiers L.-H."/>
            <person name="Turgeon B."/>
            <person name="Goodwin S."/>
            <person name="Spatafora J."/>
            <person name="Crous P."/>
            <person name="Grigoriev I."/>
        </authorList>
    </citation>
    <scope>NUCLEOTIDE SEQUENCE</scope>
    <source>
        <strain evidence="6">CBS 627.86</strain>
    </source>
</reference>
<dbReference type="Gene3D" id="3.40.720.10">
    <property type="entry name" value="Alkaline Phosphatase, subunit A"/>
    <property type="match status" value="1"/>
</dbReference>
<evidence type="ECO:0000256" key="1">
    <source>
        <dbReference type="ARBA" id="ARBA00008779"/>
    </source>
</evidence>
<keyword evidence="4" id="KW-0325">Glycoprotein</keyword>
<evidence type="ECO:0000259" key="5">
    <source>
        <dbReference type="Pfam" id="PF00884"/>
    </source>
</evidence>
<evidence type="ECO:0000256" key="3">
    <source>
        <dbReference type="ARBA" id="ARBA00022801"/>
    </source>
</evidence>
<dbReference type="Proteomes" id="UP000799770">
    <property type="component" value="Unassembled WGS sequence"/>
</dbReference>
<dbReference type="Pfam" id="PF00884">
    <property type="entry name" value="Sulfatase"/>
    <property type="match status" value="1"/>
</dbReference>
<evidence type="ECO:0000313" key="7">
    <source>
        <dbReference type="Proteomes" id="UP000799770"/>
    </source>
</evidence>
<dbReference type="OrthoDB" id="103349at2759"/>
<dbReference type="AlphaFoldDB" id="A0A6A5ZFZ4"/>
<accession>A0A6A5ZFZ4</accession>
<dbReference type="PANTHER" id="PTHR43108">
    <property type="entry name" value="N-ACETYLGLUCOSAMINE-6-SULFATASE FAMILY MEMBER"/>
    <property type="match status" value="1"/>
</dbReference>
<name>A0A6A5ZFZ4_9PLEO</name>
<evidence type="ECO:0000313" key="6">
    <source>
        <dbReference type="EMBL" id="KAF2118420.1"/>
    </source>
</evidence>
<sequence length="520" mass="60096">MARKRPNILFIMADDHAAKSISAYGHGINHTPNLDRIAKEGMLFNHCYVTNSICTPSRASILTGTYNHVNGVMTLDSKINKYMPNVAKHLRSGAGRYQTAMIGKWHLGEGKSCEPSGFDYWEVVPGQGEYHDPEFITPEGIHREKGYATDIITDKSLSWIANRDPNRPFFLMCHHKAPHRSWECDDKHKHLYQEPIKLPDTFTDDYKNRANAAKVAKMRVADDMTYKDLGLVQPDGGEDKVGEKMWDGARKIPNPEDVSSLRLIDADTGEVFRFTSGQQLAEFKFQRYMQRYLRTIQSIDDNVGRILDMLDADPELAKNTIVIYTSDQGFFLGEHGWFDKRFMYEESFQMPLMVRYPAEITPGTVCNDLVSNVDFAPTWLDYANTPIPSYMQGISFRSLLSSTDKVLTWPVQVVYHRYWMHRDIIHEAYSHYGCRDQRYKLIYWYNEGFGIEGTREGGQDREWELFDCKEDPLELFNVYGGARYREMVARMTRLLERKMEDIGDEPVHETGLFDEAKSKL</sequence>